<evidence type="ECO:0000259" key="8">
    <source>
        <dbReference type="Pfam" id="PF05448"/>
    </source>
</evidence>
<dbReference type="Pfam" id="PF05448">
    <property type="entry name" value="AXE1"/>
    <property type="match status" value="2"/>
</dbReference>
<sequence length="421" mass="45538">MIGGQVRDGRRMAGYRSAEFSGFGWHRKRGRLLVPRDAAGPLPCVVRCLGYNSGRGLPHNWLLSPDDYYYRRLYTDAVRAVEAAREHPLVDPARIVVSGGSQGGAPALVAYGGAGVVRSGARHPSISPYGAYRRGDGAQVFLSVQSDREWAGLICGFPQGQRCGEHHRVGRQSSCPRRSVISRLAGVGAGGAPGAGPPCWRPRMHLMTLALPQEPSDGIAGWAADLVDAMGGPGAGLAIALENLFPPLPSEVILPLTGFAAGQGVISLASALFWTTLGSVVGALVLYWIGMLVGRRRMHAIWAKLPLVKTSDLDRTEQWFEKHGTKAVFIGRMVPIFRSLISIPAGVERMPLPVFALLTTLGSLVWNTVLVMAGYWLGDQWDEVETYVGVFSKVVLVAVLVAIVVYVVMRFRGRDRRRHAS</sequence>
<name>A0A2J7YRK1_STRMQ</name>
<feature type="transmembrane region" description="Helical" evidence="7">
    <location>
        <begin position="271"/>
        <end position="294"/>
    </location>
</feature>
<dbReference type="GO" id="GO:0005886">
    <property type="term" value="C:plasma membrane"/>
    <property type="evidence" value="ECO:0007669"/>
    <property type="project" value="UniProtKB-SubCell"/>
</dbReference>
<comment type="caution">
    <text evidence="10">The sequence shown here is derived from an EMBL/GenBank/DDBJ whole genome shotgun (WGS) entry which is preliminary data.</text>
</comment>
<dbReference type="PANTHER" id="PTHR42709">
    <property type="entry name" value="ALKALINE PHOSPHATASE LIKE PROTEIN"/>
    <property type="match status" value="1"/>
</dbReference>
<keyword evidence="5 7" id="KW-1133">Transmembrane helix</keyword>
<evidence type="ECO:0000256" key="3">
    <source>
        <dbReference type="ARBA" id="ARBA00022475"/>
    </source>
</evidence>
<reference evidence="10 11" key="1">
    <citation type="submission" date="2015-09" db="EMBL/GenBank/DDBJ databases">
        <title>Genome sequence, genome mining and natural product profiling of a biocontrol bacterium Streptomyces malaysiensis F913.</title>
        <authorList>
            <person name="Xu Y."/>
            <person name="Wei J."/>
            <person name="Xie J."/>
            <person name="Li T."/>
            <person name="Zhou Z."/>
        </authorList>
    </citation>
    <scope>NUCLEOTIDE SEQUENCE [LARGE SCALE GENOMIC DNA]</scope>
    <source>
        <strain evidence="10 11">F913</strain>
    </source>
</reference>
<keyword evidence="6 7" id="KW-0472">Membrane</keyword>
<dbReference type="EMBL" id="LJIW01000002">
    <property type="protein sequence ID" value="PNG90647.1"/>
    <property type="molecule type" value="Genomic_DNA"/>
</dbReference>
<evidence type="ECO:0000313" key="10">
    <source>
        <dbReference type="EMBL" id="PNG90647.1"/>
    </source>
</evidence>
<evidence type="ECO:0000256" key="4">
    <source>
        <dbReference type="ARBA" id="ARBA00022692"/>
    </source>
</evidence>
<feature type="domain" description="VTT" evidence="9">
    <location>
        <begin position="248"/>
        <end position="375"/>
    </location>
</feature>
<dbReference type="InterPro" id="IPR051311">
    <property type="entry name" value="DedA_domain"/>
</dbReference>
<feature type="transmembrane region" description="Helical" evidence="7">
    <location>
        <begin position="354"/>
        <end position="378"/>
    </location>
</feature>
<accession>A0A2J7YRK1</accession>
<comment type="similarity">
    <text evidence="2">Belongs to the DedA family.</text>
</comment>
<evidence type="ECO:0000256" key="7">
    <source>
        <dbReference type="SAM" id="Phobius"/>
    </source>
</evidence>
<gene>
    <name evidence="10" type="ORF">SMF913_26112</name>
</gene>
<evidence type="ECO:0000313" key="11">
    <source>
        <dbReference type="Proteomes" id="UP000236520"/>
    </source>
</evidence>
<evidence type="ECO:0000256" key="5">
    <source>
        <dbReference type="ARBA" id="ARBA00022989"/>
    </source>
</evidence>
<dbReference type="InterPro" id="IPR029058">
    <property type="entry name" value="AB_hydrolase_fold"/>
</dbReference>
<protein>
    <submittedName>
        <fullName evidence="10">Alkaline phosphatase-like protein</fullName>
    </submittedName>
</protein>
<keyword evidence="4 7" id="KW-0812">Transmembrane</keyword>
<dbReference type="InterPro" id="IPR008391">
    <property type="entry name" value="AXE1_dom"/>
</dbReference>
<evidence type="ECO:0000259" key="9">
    <source>
        <dbReference type="Pfam" id="PF09335"/>
    </source>
</evidence>
<dbReference type="PANTHER" id="PTHR42709:SF6">
    <property type="entry name" value="UNDECAPRENYL PHOSPHATE TRANSPORTER A"/>
    <property type="match status" value="1"/>
</dbReference>
<dbReference type="AlphaFoldDB" id="A0A2J7YRK1"/>
<dbReference type="SUPFAM" id="SSF53474">
    <property type="entry name" value="alpha/beta-Hydrolases"/>
    <property type="match status" value="1"/>
</dbReference>
<feature type="transmembrane region" description="Helical" evidence="7">
    <location>
        <begin position="390"/>
        <end position="409"/>
    </location>
</feature>
<evidence type="ECO:0000256" key="1">
    <source>
        <dbReference type="ARBA" id="ARBA00004651"/>
    </source>
</evidence>
<proteinExistence type="inferred from homology"/>
<dbReference type="Pfam" id="PF09335">
    <property type="entry name" value="VTT_dom"/>
    <property type="match status" value="1"/>
</dbReference>
<evidence type="ECO:0000256" key="6">
    <source>
        <dbReference type="ARBA" id="ARBA00023136"/>
    </source>
</evidence>
<keyword evidence="3" id="KW-1003">Cell membrane</keyword>
<feature type="domain" description="Acetyl xylan esterase" evidence="8">
    <location>
        <begin position="65"/>
        <end position="110"/>
    </location>
</feature>
<feature type="domain" description="Acetyl xylan esterase" evidence="8">
    <location>
        <begin position="19"/>
        <end position="63"/>
    </location>
</feature>
<keyword evidence="11" id="KW-1185">Reference proteome</keyword>
<dbReference type="InterPro" id="IPR032816">
    <property type="entry name" value="VTT_dom"/>
</dbReference>
<organism evidence="10 11">
    <name type="scientific">Streptomyces malaysiensis</name>
    <dbReference type="NCBI Taxonomy" id="92644"/>
    <lineage>
        <taxon>Bacteria</taxon>
        <taxon>Bacillati</taxon>
        <taxon>Actinomycetota</taxon>
        <taxon>Actinomycetes</taxon>
        <taxon>Kitasatosporales</taxon>
        <taxon>Streptomycetaceae</taxon>
        <taxon>Streptomyces</taxon>
        <taxon>Streptomyces violaceusniger group</taxon>
    </lineage>
</organism>
<dbReference type="Gene3D" id="3.40.50.1820">
    <property type="entry name" value="alpha/beta hydrolase"/>
    <property type="match status" value="1"/>
</dbReference>
<dbReference type="Proteomes" id="UP000236520">
    <property type="component" value="Unassembled WGS sequence"/>
</dbReference>
<evidence type="ECO:0000256" key="2">
    <source>
        <dbReference type="ARBA" id="ARBA00010792"/>
    </source>
</evidence>
<comment type="subcellular location">
    <subcellularLocation>
        <location evidence="1">Cell membrane</location>
        <topology evidence="1">Multi-pass membrane protein</topology>
    </subcellularLocation>
</comment>